<dbReference type="EMBL" id="CP031517">
    <property type="protein sequence ID" value="QOS39293.1"/>
    <property type="molecule type" value="Genomic_DNA"/>
</dbReference>
<gene>
    <name evidence="2" type="ORF">DYE49_02025</name>
</gene>
<dbReference type="AlphaFoldDB" id="A0A7M1XIM0"/>
<evidence type="ECO:0000313" key="3">
    <source>
        <dbReference type="Proteomes" id="UP000593591"/>
    </source>
</evidence>
<evidence type="ECO:0000313" key="2">
    <source>
        <dbReference type="EMBL" id="QOS39293.1"/>
    </source>
</evidence>
<dbReference type="SUPFAM" id="SSF53335">
    <property type="entry name" value="S-adenosyl-L-methionine-dependent methyltransferases"/>
    <property type="match status" value="1"/>
</dbReference>
<evidence type="ECO:0000259" key="1">
    <source>
        <dbReference type="Pfam" id="PF01189"/>
    </source>
</evidence>
<dbReference type="Pfam" id="PF01189">
    <property type="entry name" value="Methyltr_RsmB-F"/>
    <property type="match status" value="1"/>
</dbReference>
<name>A0A7M1XIM0_9SPIR</name>
<organism evidence="2 3">
    <name type="scientific">Treponema rectale</name>
    <dbReference type="NCBI Taxonomy" id="744512"/>
    <lineage>
        <taxon>Bacteria</taxon>
        <taxon>Pseudomonadati</taxon>
        <taxon>Spirochaetota</taxon>
        <taxon>Spirochaetia</taxon>
        <taxon>Spirochaetales</taxon>
        <taxon>Treponemataceae</taxon>
        <taxon>Treponema</taxon>
    </lineage>
</organism>
<proteinExistence type="predicted"/>
<accession>A0A7M1XIM0</accession>
<reference evidence="2 3" key="1">
    <citation type="submission" date="2018-08" db="EMBL/GenBank/DDBJ databases">
        <title>The first complete genome of Treponema rectale (CHPAT), a commensal spirochete of the bovine rectum.</title>
        <authorList>
            <person name="Staton G.J."/>
            <person name="Clegg S.R."/>
            <person name="Carter S.D."/>
            <person name="Radford A.D."/>
            <person name="Darby A."/>
            <person name="Hall N."/>
            <person name="Birtles R.J."/>
            <person name="Evans N.J."/>
        </authorList>
    </citation>
    <scope>NUCLEOTIDE SEQUENCE [LARGE SCALE GENOMIC DNA]</scope>
    <source>
        <strain evidence="2 3">CHPA</strain>
    </source>
</reference>
<protein>
    <recommendedName>
        <fullName evidence="1">SAM-dependent methyltransferase RsmB-F/NOP2-type catalytic core domain-containing protein</fullName>
    </recommendedName>
</protein>
<dbReference type="Proteomes" id="UP000593591">
    <property type="component" value="Chromosome"/>
</dbReference>
<dbReference type="InterPro" id="IPR049560">
    <property type="entry name" value="MeTrfase_RsmB-F_NOP2_cat"/>
</dbReference>
<dbReference type="Gene3D" id="3.40.50.150">
    <property type="entry name" value="Vaccinia Virus protein VP39"/>
    <property type="match status" value="1"/>
</dbReference>
<dbReference type="InterPro" id="IPR029063">
    <property type="entry name" value="SAM-dependent_MTases_sf"/>
</dbReference>
<sequence length="427" mass="49092">MADYIPELYALISILSEQKTYGEALFKVNQEEQLSQAGKKKFSENVLGVLRHYFCLSFECLDLLPYAKDSEEHILSLIPLFELRYHKDSNVDEIYACYHDAFMKERLMGDVKHNFKILLEATKKPFKIPDEVKSSPYLYNSLVLEIPDFFLKRLSKDYSAQNALNIASYLHKKSYNFFAPALTCNQEELLSNDAFENVSLDDGSILYSTNKPVSIKEVRNKGLYPLGYLEALAYSKLPVPALQPKILLTGLESGYQLLPLCLKTLDTFESKVDAVYQDALSYRGAVDVMKKYQLKNAHIINTKLPLIKTYVKDHYYDVVVSFGRDCKLGLARRMPSVLPCLREQDFLKSKKRQLEDLLEMSTFVKEGGHLLFINHALDKEESNEVISSFLSLRKDFTVVMKEMVFPNIMDCDAGFYAILKRKQNQND</sequence>
<feature type="domain" description="SAM-dependent methyltransferase RsmB-F/NOP2-type catalytic core" evidence="1">
    <location>
        <begin position="289"/>
        <end position="413"/>
    </location>
</feature>
<dbReference type="KEGG" id="trc:DYE49_02025"/>